<name>A0A4Q7ZHF8_9ACTN</name>
<sequence length="152" mass="16883">MKRRPSRPRGLVSRSALAAGIFAAAVVPGWTLGSLTEGWTGWGVLDWLITCGWSAVAVYALAPYTSYRRRDAVIAIVPLLGWYLASVLSWRAALLPYRDWEPRADELWRARWLTGDLVGYWRADSQPAVRRRVGGRTGLRAASDRSGARPTT</sequence>
<evidence type="ECO:0000256" key="2">
    <source>
        <dbReference type="SAM" id="Phobius"/>
    </source>
</evidence>
<evidence type="ECO:0000256" key="1">
    <source>
        <dbReference type="SAM" id="MobiDB-lite"/>
    </source>
</evidence>
<dbReference type="EMBL" id="SHKY01000001">
    <property type="protein sequence ID" value="RZU49821.1"/>
    <property type="molecule type" value="Genomic_DNA"/>
</dbReference>
<feature type="compositionally biased region" description="Basic and acidic residues" evidence="1">
    <location>
        <begin position="142"/>
        <end position="152"/>
    </location>
</feature>
<organism evidence="3 4">
    <name type="scientific">Krasilnikovia cinnamomea</name>
    <dbReference type="NCBI Taxonomy" id="349313"/>
    <lineage>
        <taxon>Bacteria</taxon>
        <taxon>Bacillati</taxon>
        <taxon>Actinomycetota</taxon>
        <taxon>Actinomycetes</taxon>
        <taxon>Micromonosporales</taxon>
        <taxon>Micromonosporaceae</taxon>
        <taxon>Krasilnikovia</taxon>
    </lineage>
</organism>
<evidence type="ECO:0000313" key="4">
    <source>
        <dbReference type="Proteomes" id="UP000292564"/>
    </source>
</evidence>
<keyword evidence="2" id="KW-1133">Transmembrane helix</keyword>
<keyword evidence="2" id="KW-0472">Membrane</keyword>
<proteinExistence type="predicted"/>
<protein>
    <submittedName>
        <fullName evidence="3">Uncharacterized protein</fullName>
    </submittedName>
</protein>
<comment type="caution">
    <text evidence="3">The sequence shown here is derived from an EMBL/GenBank/DDBJ whole genome shotgun (WGS) entry which is preliminary data.</text>
</comment>
<evidence type="ECO:0000313" key="3">
    <source>
        <dbReference type="EMBL" id="RZU49821.1"/>
    </source>
</evidence>
<feature type="transmembrane region" description="Helical" evidence="2">
    <location>
        <begin position="73"/>
        <end position="93"/>
    </location>
</feature>
<feature type="region of interest" description="Disordered" evidence="1">
    <location>
        <begin position="132"/>
        <end position="152"/>
    </location>
</feature>
<dbReference type="AlphaFoldDB" id="A0A4Q7ZHF8"/>
<dbReference type="Proteomes" id="UP000292564">
    <property type="component" value="Unassembled WGS sequence"/>
</dbReference>
<accession>A0A4Q7ZHF8</accession>
<gene>
    <name evidence="3" type="ORF">EV385_1576</name>
</gene>
<dbReference type="RefSeq" id="WP_242624764.1">
    <property type="nucleotide sequence ID" value="NZ_SHKY01000001.1"/>
</dbReference>
<feature type="transmembrane region" description="Helical" evidence="2">
    <location>
        <begin position="12"/>
        <end position="33"/>
    </location>
</feature>
<keyword evidence="4" id="KW-1185">Reference proteome</keyword>
<reference evidence="3 4" key="1">
    <citation type="submission" date="2019-02" db="EMBL/GenBank/DDBJ databases">
        <title>Sequencing the genomes of 1000 actinobacteria strains.</title>
        <authorList>
            <person name="Klenk H.-P."/>
        </authorList>
    </citation>
    <scope>NUCLEOTIDE SEQUENCE [LARGE SCALE GENOMIC DNA]</scope>
    <source>
        <strain evidence="3 4">DSM 45162</strain>
    </source>
</reference>
<keyword evidence="2" id="KW-0812">Transmembrane</keyword>
<feature type="transmembrane region" description="Helical" evidence="2">
    <location>
        <begin position="39"/>
        <end position="61"/>
    </location>
</feature>